<accession>A0ABN9XR10</accession>
<proteinExistence type="inferred from homology"/>
<comment type="similarity">
    <text evidence="2 7">Belongs to the PRP38 family.</text>
</comment>
<dbReference type="EMBL" id="CAUYUJ010020976">
    <property type="protein sequence ID" value="CAK0901757.1"/>
    <property type="molecule type" value="Genomic_DNA"/>
</dbReference>
<evidence type="ECO:0000256" key="2">
    <source>
        <dbReference type="ARBA" id="ARBA00006164"/>
    </source>
</evidence>
<feature type="non-terminal residue" evidence="8">
    <location>
        <position position="1"/>
    </location>
</feature>
<comment type="function">
    <text evidence="7">Required for pre-mRNA splicing.</text>
</comment>
<dbReference type="Proteomes" id="UP001189429">
    <property type="component" value="Unassembled WGS sequence"/>
</dbReference>
<evidence type="ECO:0000256" key="4">
    <source>
        <dbReference type="ARBA" id="ARBA00022728"/>
    </source>
</evidence>
<dbReference type="PANTHER" id="PTHR23142">
    <property type="entry name" value="PRE-MRNA-SPLICING FACTOR 38A-RELATED"/>
    <property type="match status" value="1"/>
</dbReference>
<organism evidence="8 9">
    <name type="scientific">Prorocentrum cordatum</name>
    <dbReference type="NCBI Taxonomy" id="2364126"/>
    <lineage>
        <taxon>Eukaryota</taxon>
        <taxon>Sar</taxon>
        <taxon>Alveolata</taxon>
        <taxon>Dinophyceae</taxon>
        <taxon>Prorocentrales</taxon>
        <taxon>Prorocentraceae</taxon>
        <taxon>Prorocentrum</taxon>
    </lineage>
</organism>
<evidence type="ECO:0000313" key="9">
    <source>
        <dbReference type="Proteomes" id="UP001189429"/>
    </source>
</evidence>
<name>A0ABN9XR10_9DINO</name>
<keyword evidence="4 7" id="KW-0747">Spliceosome</keyword>
<evidence type="ECO:0000313" key="8">
    <source>
        <dbReference type="EMBL" id="CAK0901757.1"/>
    </source>
</evidence>
<evidence type="ECO:0000256" key="5">
    <source>
        <dbReference type="ARBA" id="ARBA00023187"/>
    </source>
</evidence>
<dbReference type="Pfam" id="PF03371">
    <property type="entry name" value="PRP38"/>
    <property type="match status" value="1"/>
</dbReference>
<keyword evidence="3 7" id="KW-0507">mRNA processing</keyword>
<evidence type="ECO:0000256" key="1">
    <source>
        <dbReference type="ARBA" id="ARBA00004123"/>
    </source>
</evidence>
<protein>
    <recommendedName>
        <fullName evidence="7">Pre-mRNA-splicing factor 38</fullName>
    </recommendedName>
</protein>
<comment type="subcellular location">
    <subcellularLocation>
        <location evidence="1 7">Nucleus</location>
    </subcellularLocation>
</comment>
<evidence type="ECO:0000256" key="3">
    <source>
        <dbReference type="ARBA" id="ARBA00022664"/>
    </source>
</evidence>
<keyword evidence="6 7" id="KW-0539">Nucleus</keyword>
<comment type="caution">
    <text evidence="8">The sequence shown here is derived from an EMBL/GenBank/DDBJ whole genome shotgun (WGS) entry which is preliminary data.</text>
</comment>
<reference evidence="8" key="1">
    <citation type="submission" date="2023-10" db="EMBL/GenBank/DDBJ databases">
        <authorList>
            <person name="Chen Y."/>
            <person name="Shah S."/>
            <person name="Dougan E. K."/>
            <person name="Thang M."/>
            <person name="Chan C."/>
        </authorList>
    </citation>
    <scope>NUCLEOTIDE SEQUENCE [LARGE SCALE GENOMIC DNA]</scope>
</reference>
<feature type="non-terminal residue" evidence="8">
    <location>
        <position position="260"/>
    </location>
</feature>
<keyword evidence="9" id="KW-1185">Reference proteome</keyword>
<evidence type="ECO:0000256" key="7">
    <source>
        <dbReference type="RuleBase" id="RU367025"/>
    </source>
</evidence>
<evidence type="ECO:0000256" key="6">
    <source>
        <dbReference type="ARBA" id="ARBA00023242"/>
    </source>
</evidence>
<keyword evidence="5 7" id="KW-0508">mRNA splicing</keyword>
<sequence length="260" mass="29239">DACNLAHRLRCQIIASPFYKSLLYASTKVAGNVQTVVEKICKYVDHVEPHSLGSSTEASAMFCCVFRLLQMQAPVQVRRLLDSKESPYVRAAGFLAMRFSSKAHKMWEVFQLYLFDQEDVVSLVLWTSRARTRSNSKSSTSTTIGTWLKQYLLNEDRYFTTILPRLPLTLKYEIGSRLLQITELSLGVEYQRNLEHIDLFSKPGTQVEFLDTEAWEEATVVALNASSEHCCRCVVGLEGGRTLEVPLGFVRLPPPPGGPG</sequence>
<gene>
    <name evidence="8" type="ORF">PCOR1329_LOCUS78610</name>
</gene>
<dbReference type="InterPro" id="IPR005037">
    <property type="entry name" value="PRP38"/>
</dbReference>